<accession>A0A1D2AJ58</accession>
<reference evidence="2" key="1">
    <citation type="submission" date="2016-07" db="EMBL/GenBank/DDBJ databases">
        <title>Salivary Glands transcriptome analysis on engorged females of Ornithodoros brasiliensis (Acari:Argasidae).</title>
        <authorList>
            <person name="Simons S.M."/>
            <person name="Carvalho E."/>
            <person name="Junqueira-de-Azevedo I."/>
            <person name="Ho P.L."/>
            <person name="Giovanni D."/>
            <person name="Mendonca R."/>
            <person name="Onofrio V."/>
            <person name="Landulfo G."/>
            <person name="Ramirez D."/>
            <person name="Barros-Battesti D."/>
        </authorList>
    </citation>
    <scope>NUCLEOTIDE SEQUENCE</scope>
    <source>
        <strain evidence="2">Female</strain>
        <tissue evidence="2">Salivary gland</tissue>
    </source>
</reference>
<organism evidence="2">
    <name type="scientific">Ornithodoros brasiliensis</name>
    <name type="common">Mouro tick</name>
    <dbReference type="NCBI Taxonomy" id="888526"/>
    <lineage>
        <taxon>Eukaryota</taxon>
        <taxon>Metazoa</taxon>
        <taxon>Ecdysozoa</taxon>
        <taxon>Arthropoda</taxon>
        <taxon>Chelicerata</taxon>
        <taxon>Arachnida</taxon>
        <taxon>Acari</taxon>
        <taxon>Parasitiformes</taxon>
        <taxon>Ixodida</taxon>
        <taxon>Ixodoidea</taxon>
        <taxon>Argasidae</taxon>
        <taxon>Ornithodorinae</taxon>
        <taxon>Ornithodoros</taxon>
    </lineage>
</organism>
<dbReference type="EMBL" id="GETE01000178">
    <property type="protein sequence ID" value="JAT79226.1"/>
    <property type="molecule type" value="Transcribed_RNA"/>
</dbReference>
<feature type="compositionally biased region" description="Basic and acidic residues" evidence="1">
    <location>
        <begin position="25"/>
        <end position="34"/>
    </location>
</feature>
<sequence length="112" mass="11691">EIGRHQCSHEELLRLTWVCSPEDGESFKVSDHCKSSPNPATSSSSENGGSLSDQALHDGLSDGSSSVEGADTTVHASPILRDPSPRNLAGEAMIVDEAVTNNVSAAVENNST</sequence>
<feature type="non-terminal residue" evidence="2">
    <location>
        <position position="1"/>
    </location>
</feature>
<dbReference type="AlphaFoldDB" id="A0A1D2AJ58"/>
<name>A0A1D2AJ58_ORNBR</name>
<protein>
    <submittedName>
        <fullName evidence="2">Uncharacterized protein</fullName>
    </submittedName>
</protein>
<proteinExistence type="predicted"/>
<evidence type="ECO:0000313" key="2">
    <source>
        <dbReference type="EMBL" id="JAT79226.1"/>
    </source>
</evidence>
<feature type="compositionally biased region" description="Low complexity" evidence="1">
    <location>
        <begin position="35"/>
        <end position="52"/>
    </location>
</feature>
<feature type="region of interest" description="Disordered" evidence="1">
    <location>
        <begin position="24"/>
        <end position="88"/>
    </location>
</feature>
<evidence type="ECO:0000256" key="1">
    <source>
        <dbReference type="SAM" id="MobiDB-lite"/>
    </source>
</evidence>